<reference evidence="3" key="1">
    <citation type="submission" date="2024-07" db="EMBL/GenBank/DDBJ databases">
        <title>Complete genome sequence of Prevotella sp. YM-2024 GTC17262.</title>
        <authorList>
            <person name="Hayashi M."/>
            <person name="Muto Y."/>
            <person name="Tanaka K."/>
            <person name="Niwa H."/>
        </authorList>
    </citation>
    <scope>NUCLEOTIDE SEQUENCE</scope>
    <source>
        <strain evidence="3">GTC17262</strain>
    </source>
</reference>
<feature type="coiled-coil region" evidence="1">
    <location>
        <begin position="325"/>
        <end position="352"/>
    </location>
</feature>
<feature type="region of interest" description="Disordered" evidence="2">
    <location>
        <begin position="352"/>
        <end position="379"/>
    </location>
</feature>
<protein>
    <recommendedName>
        <fullName evidence="4">DNA methylase</fullName>
    </recommendedName>
</protein>
<evidence type="ECO:0000256" key="1">
    <source>
        <dbReference type="SAM" id="Coils"/>
    </source>
</evidence>
<sequence>MSRSLYKNRDLEKLEPYEGKLSCTVLRGEEGSNALDLPDRPSDLEQRDGRAVRKGNEIAKLYADNKVDVIIYAVEKSLDSYKFNLLHCKQTFISQLKSGAMGARTIDEGSMDEKSGMNFSEYMAILSGNTDLLDKARLEKKVAALESERKSFNRAKHETEGKLREMTDTVIYNKVVIEKMSEDWQRFSAAAKTDKEGNYINALHINGFDSHDEKAIGAKLQEIDQKANTGGVPQVIGEIYGFNVRVTTERVLSDGLELTQNRFSVEGNYKYQHNYGQLAKSDKEAAARNPLRALEHIPATLSQYRERTEALEQKIRQMQPIVAKVWKKEEELKGLKSELAALDRKIQLELAQPSPDAQVKEETERHMESKGQKATVSVPARNVGYGSRLGV</sequence>
<organism evidence="3">
    <name type="scientific">Prevotella sp. GTC17262</name>
    <dbReference type="NCBI Taxonomy" id="3236797"/>
    <lineage>
        <taxon>Bacteria</taxon>
        <taxon>Pseudomonadati</taxon>
        <taxon>Bacteroidota</taxon>
        <taxon>Bacteroidia</taxon>
        <taxon>Bacteroidales</taxon>
        <taxon>Prevotellaceae</taxon>
        <taxon>Prevotella</taxon>
    </lineage>
</organism>
<keyword evidence="1" id="KW-0175">Coiled coil</keyword>
<feature type="compositionally biased region" description="Basic and acidic residues" evidence="2">
    <location>
        <begin position="358"/>
        <end position="371"/>
    </location>
</feature>
<name>A0AB33JLS0_9BACT</name>
<dbReference type="EMBL" id="AP035789">
    <property type="protein sequence ID" value="BFO80397.1"/>
    <property type="molecule type" value="Genomic_DNA"/>
</dbReference>
<evidence type="ECO:0008006" key="4">
    <source>
        <dbReference type="Google" id="ProtNLM"/>
    </source>
</evidence>
<feature type="coiled-coil region" evidence="1">
    <location>
        <begin position="135"/>
        <end position="162"/>
    </location>
</feature>
<accession>A0AB33JLS0</accession>
<proteinExistence type="predicted"/>
<evidence type="ECO:0000313" key="3">
    <source>
        <dbReference type="EMBL" id="BFO80397.1"/>
    </source>
</evidence>
<evidence type="ECO:0000256" key="2">
    <source>
        <dbReference type="SAM" id="MobiDB-lite"/>
    </source>
</evidence>
<dbReference type="AlphaFoldDB" id="A0AB33JLS0"/>
<gene>
    <name evidence="3" type="ORF">GTC17262_05880</name>
</gene>